<dbReference type="Pfam" id="PF00356">
    <property type="entry name" value="LacI"/>
    <property type="match status" value="1"/>
</dbReference>
<evidence type="ECO:0000313" key="5">
    <source>
        <dbReference type="EMBL" id="RFA35237.1"/>
    </source>
</evidence>
<organism evidence="5 6">
    <name type="scientific">Virgibacillus dokdonensis</name>
    <dbReference type="NCBI Taxonomy" id="302167"/>
    <lineage>
        <taxon>Bacteria</taxon>
        <taxon>Bacillati</taxon>
        <taxon>Bacillota</taxon>
        <taxon>Bacilli</taxon>
        <taxon>Bacillales</taxon>
        <taxon>Bacillaceae</taxon>
        <taxon>Virgibacillus</taxon>
    </lineage>
</organism>
<dbReference type="EMBL" id="NFZX01000015">
    <property type="protein sequence ID" value="RFA35237.1"/>
    <property type="molecule type" value="Genomic_DNA"/>
</dbReference>
<evidence type="ECO:0000259" key="4">
    <source>
        <dbReference type="PROSITE" id="PS50932"/>
    </source>
</evidence>
<evidence type="ECO:0000256" key="3">
    <source>
        <dbReference type="ARBA" id="ARBA00023163"/>
    </source>
</evidence>
<dbReference type="RefSeq" id="WP_116278123.1">
    <property type="nucleotide sequence ID" value="NZ_NFZX01000015.1"/>
</dbReference>
<reference evidence="5 6" key="1">
    <citation type="submission" date="2017-05" db="EMBL/GenBank/DDBJ databases">
        <title>Virgibacillus sp. AK90 isolated from a saltern of Kakinada, India.</title>
        <authorList>
            <person name="Gupta V."/>
            <person name="Sidhu C."/>
            <person name="Korpole S."/>
            <person name="Pinnaka A.K."/>
        </authorList>
    </citation>
    <scope>NUCLEOTIDE SEQUENCE [LARGE SCALE GENOMIC DNA]</scope>
    <source>
        <strain evidence="5 6">AK90</strain>
    </source>
</reference>
<sequence>MLQINLELNSQAHLHLVIPSKFLVQAKIKAIKFIGDVFLVKVTIKDIAKKAGVSPSSVSLVLNDRPSRISDQKKAEIKQIAKELNYTANQIARSLVTKQTKTFGLIIPDIENIFFLL</sequence>
<dbReference type="Gene3D" id="1.10.260.40">
    <property type="entry name" value="lambda repressor-like DNA-binding domains"/>
    <property type="match status" value="1"/>
</dbReference>
<dbReference type="PROSITE" id="PS00356">
    <property type="entry name" value="HTH_LACI_1"/>
    <property type="match status" value="1"/>
</dbReference>
<feature type="domain" description="HTH lacI-type" evidence="4">
    <location>
        <begin position="42"/>
        <end position="97"/>
    </location>
</feature>
<keyword evidence="3" id="KW-0804">Transcription</keyword>
<evidence type="ECO:0000256" key="2">
    <source>
        <dbReference type="ARBA" id="ARBA00023125"/>
    </source>
</evidence>
<dbReference type="PANTHER" id="PTHR30146">
    <property type="entry name" value="LACI-RELATED TRANSCRIPTIONAL REPRESSOR"/>
    <property type="match status" value="1"/>
</dbReference>
<dbReference type="SUPFAM" id="SSF47413">
    <property type="entry name" value="lambda repressor-like DNA-binding domains"/>
    <property type="match status" value="1"/>
</dbReference>
<dbReference type="PRINTS" id="PR00036">
    <property type="entry name" value="HTHLACI"/>
</dbReference>
<protein>
    <recommendedName>
        <fullName evidence="4">HTH lacI-type domain-containing protein</fullName>
    </recommendedName>
</protein>
<dbReference type="CDD" id="cd01392">
    <property type="entry name" value="HTH_LacI"/>
    <property type="match status" value="1"/>
</dbReference>
<dbReference type="PANTHER" id="PTHR30146:SF109">
    <property type="entry name" value="HTH-TYPE TRANSCRIPTIONAL REGULATOR GALS"/>
    <property type="match status" value="1"/>
</dbReference>
<comment type="caution">
    <text evidence="5">The sequence shown here is derived from an EMBL/GenBank/DDBJ whole genome shotgun (WGS) entry which is preliminary data.</text>
</comment>
<evidence type="ECO:0000313" key="6">
    <source>
        <dbReference type="Proteomes" id="UP000256488"/>
    </source>
</evidence>
<evidence type="ECO:0000256" key="1">
    <source>
        <dbReference type="ARBA" id="ARBA00023015"/>
    </source>
</evidence>
<accession>A0A3E0WTE6</accession>
<proteinExistence type="predicted"/>
<dbReference type="GO" id="GO:0003700">
    <property type="term" value="F:DNA-binding transcription factor activity"/>
    <property type="evidence" value="ECO:0007669"/>
    <property type="project" value="TreeGrafter"/>
</dbReference>
<dbReference type="InterPro" id="IPR000843">
    <property type="entry name" value="HTH_LacI"/>
</dbReference>
<dbReference type="GO" id="GO:0000976">
    <property type="term" value="F:transcription cis-regulatory region binding"/>
    <property type="evidence" value="ECO:0007669"/>
    <property type="project" value="TreeGrafter"/>
</dbReference>
<keyword evidence="1" id="KW-0805">Transcription regulation</keyword>
<name>A0A3E0WTE6_9BACI</name>
<dbReference type="PROSITE" id="PS50932">
    <property type="entry name" value="HTH_LACI_2"/>
    <property type="match status" value="1"/>
</dbReference>
<keyword evidence="2" id="KW-0238">DNA-binding</keyword>
<dbReference type="SMART" id="SM00354">
    <property type="entry name" value="HTH_LACI"/>
    <property type="match status" value="1"/>
</dbReference>
<dbReference type="Gene3D" id="3.40.50.2300">
    <property type="match status" value="1"/>
</dbReference>
<dbReference type="InterPro" id="IPR010982">
    <property type="entry name" value="Lambda_DNA-bd_dom_sf"/>
</dbReference>
<dbReference type="AlphaFoldDB" id="A0A3E0WTE6"/>
<dbReference type="Proteomes" id="UP000256488">
    <property type="component" value="Unassembled WGS sequence"/>
</dbReference>
<gene>
    <name evidence="5" type="ORF">CAI16_09005</name>
</gene>